<protein>
    <submittedName>
        <fullName evidence="1">Uncharacterized protein</fullName>
    </submittedName>
</protein>
<evidence type="ECO:0000313" key="1">
    <source>
        <dbReference type="EMBL" id="KAB1269406.1"/>
    </source>
</evidence>
<proteinExistence type="predicted"/>
<organism evidence="1 2">
    <name type="scientific">Camelus dromedarius</name>
    <name type="common">Dromedary</name>
    <name type="synonym">Arabian camel</name>
    <dbReference type="NCBI Taxonomy" id="9838"/>
    <lineage>
        <taxon>Eukaryota</taxon>
        <taxon>Metazoa</taxon>
        <taxon>Chordata</taxon>
        <taxon>Craniata</taxon>
        <taxon>Vertebrata</taxon>
        <taxon>Euteleostomi</taxon>
        <taxon>Mammalia</taxon>
        <taxon>Eutheria</taxon>
        <taxon>Laurasiatheria</taxon>
        <taxon>Artiodactyla</taxon>
        <taxon>Tylopoda</taxon>
        <taxon>Camelidae</taxon>
        <taxon>Camelus</taxon>
    </lineage>
</organism>
<reference evidence="1 2" key="1">
    <citation type="journal article" date="2019" name="Mol. Ecol. Resour.">
        <title>Improving Illumina assemblies with Hi-C and long reads: an example with the North African dromedary.</title>
        <authorList>
            <person name="Elbers J.P."/>
            <person name="Rogers M.F."/>
            <person name="Perelman P.L."/>
            <person name="Proskuryakova A.A."/>
            <person name="Serdyukova N.A."/>
            <person name="Johnson W.E."/>
            <person name="Horin P."/>
            <person name="Corander J."/>
            <person name="Murphy D."/>
            <person name="Burger P.A."/>
        </authorList>
    </citation>
    <scope>NUCLEOTIDE SEQUENCE [LARGE SCALE GENOMIC DNA]</scope>
    <source>
        <strain evidence="1">Drom800</strain>
        <tissue evidence="1">Blood</tissue>
    </source>
</reference>
<evidence type="ECO:0000313" key="2">
    <source>
        <dbReference type="Proteomes" id="UP000299084"/>
    </source>
</evidence>
<accession>A0A5N4DEB6</accession>
<keyword evidence="2" id="KW-1185">Reference proteome</keyword>
<sequence>MAQGGALLSPSRALLIVQREGVSLLQVLPLLPGHLVAPLMPGAWMTAPPPGPAPALDLAASIIEQGATVPEVRQEGALRWELLSEAGLPHGSLATVCPSIWMEEERGPISLCPARTPRRPHPAPFSPPSHASALKCGPDNTGCLPST</sequence>
<dbReference type="Proteomes" id="UP000299084">
    <property type="component" value="Unassembled WGS sequence"/>
</dbReference>
<gene>
    <name evidence="1" type="ORF">Cadr_000017588</name>
</gene>
<name>A0A5N4DEB6_CAMDR</name>
<dbReference type="AlphaFoldDB" id="A0A5N4DEB6"/>
<comment type="caution">
    <text evidence="1">The sequence shown here is derived from an EMBL/GenBank/DDBJ whole genome shotgun (WGS) entry which is preliminary data.</text>
</comment>
<dbReference type="EMBL" id="JWIN03000012">
    <property type="protein sequence ID" value="KAB1269406.1"/>
    <property type="molecule type" value="Genomic_DNA"/>
</dbReference>